<sequence length="456" mass="50545">MKNKMVFPLLLALTFLLTVLVPKNAEAASDGFYVDGTTLYESNGQKFTMRGINVAHTWFKNESTVSLKGISNTGANTVRLVLSNGQKWQKDSLSEVKRLVEEAKANQLVTILEIHDATGSDNIADLNKAVDYWLELKDILIGNEKYVILNVANEWAGAWNSENWKNGYIQALPKIRAAGIKNTIMVDAAGWGQYPQSIIDYGTEVFQSDPLKNTLFSIHMYEYAGGNEATIKSTIDNVLNKNLSVVIGEFGAEHSNGDVDENTIMNYSQQKGVGYLGWSWKGNNADLAYLDIAETFDGNSYTSWGETLLYHENGIKNTSKKASIFTGTTTSPSYNYIQYFYGSKSAEPWGQAVSLTTNKNGGPINISDIKKDGYFYVEYTGTMNSIELCLQSWSGGPTWVKITPSETGQTSGGYYAKFSYTDLISNFGRLDLLDQVHVSAKEQKITVNKLQYGVYS</sequence>
<evidence type="ECO:0000313" key="8">
    <source>
        <dbReference type="EMBL" id="OEG08753.1"/>
    </source>
</evidence>
<feature type="domain" description="Carbohydrate binding module 65" evidence="7">
    <location>
        <begin position="340"/>
        <end position="449"/>
    </location>
</feature>
<dbReference type="Gene3D" id="3.20.20.80">
    <property type="entry name" value="Glycosidases"/>
    <property type="match status" value="1"/>
</dbReference>
<feature type="domain" description="Glycoside hydrolase family 5" evidence="6">
    <location>
        <begin position="41"/>
        <end position="283"/>
    </location>
</feature>
<dbReference type="PATRIC" id="fig|332950.4.peg.3671"/>
<proteinExistence type="inferred from homology"/>
<dbReference type="Pfam" id="PF18259">
    <property type="entry name" value="CBM65_1"/>
    <property type="match status" value="1"/>
</dbReference>
<comment type="similarity">
    <text evidence="1 4">Belongs to the glycosyl hydrolase 5 (cellulase A) family.</text>
</comment>
<feature type="chain" id="PRO_5009177121" evidence="5">
    <location>
        <begin position="28"/>
        <end position="456"/>
    </location>
</feature>
<accession>A0A1E5G7Q9</accession>
<evidence type="ECO:0000256" key="3">
    <source>
        <dbReference type="ARBA" id="ARBA00023295"/>
    </source>
</evidence>
<name>A0A1E5G7Q9_9ENTE</name>
<evidence type="ECO:0000259" key="6">
    <source>
        <dbReference type="Pfam" id="PF00150"/>
    </source>
</evidence>
<dbReference type="AlphaFoldDB" id="A0A1E5G7Q9"/>
<organism evidence="8 9">
    <name type="scientific">Enterococcus termitis</name>
    <dbReference type="NCBI Taxonomy" id="332950"/>
    <lineage>
        <taxon>Bacteria</taxon>
        <taxon>Bacillati</taxon>
        <taxon>Bacillota</taxon>
        <taxon>Bacilli</taxon>
        <taxon>Lactobacillales</taxon>
        <taxon>Enterococcaceae</taxon>
        <taxon>Enterococcus</taxon>
    </lineage>
</organism>
<reference evidence="9" key="1">
    <citation type="submission" date="2016-09" db="EMBL/GenBank/DDBJ databases">
        <authorList>
            <person name="Gulvik C.A."/>
        </authorList>
    </citation>
    <scope>NUCLEOTIDE SEQUENCE [LARGE SCALE GENOMIC DNA]</scope>
    <source>
        <strain evidence="9">LMG 8895</strain>
    </source>
</reference>
<evidence type="ECO:0000313" key="9">
    <source>
        <dbReference type="Proteomes" id="UP000095094"/>
    </source>
</evidence>
<dbReference type="OrthoDB" id="220114at2"/>
<dbReference type="PANTHER" id="PTHR34142:SF1">
    <property type="entry name" value="GLYCOSIDE HYDROLASE FAMILY 5 DOMAIN-CONTAINING PROTEIN"/>
    <property type="match status" value="1"/>
</dbReference>
<evidence type="ECO:0000259" key="7">
    <source>
        <dbReference type="Pfam" id="PF18259"/>
    </source>
</evidence>
<dbReference type="GO" id="GO:0009251">
    <property type="term" value="P:glucan catabolic process"/>
    <property type="evidence" value="ECO:0007669"/>
    <property type="project" value="TreeGrafter"/>
</dbReference>
<evidence type="ECO:0000256" key="2">
    <source>
        <dbReference type="ARBA" id="ARBA00022801"/>
    </source>
</evidence>
<dbReference type="InterPro" id="IPR001547">
    <property type="entry name" value="Glyco_hydro_5"/>
</dbReference>
<keyword evidence="5" id="KW-0732">Signal</keyword>
<evidence type="ECO:0000256" key="5">
    <source>
        <dbReference type="SAM" id="SignalP"/>
    </source>
</evidence>
<keyword evidence="2 4" id="KW-0378">Hydrolase</keyword>
<dbReference type="EMBL" id="MIJY01000046">
    <property type="protein sequence ID" value="OEG08753.1"/>
    <property type="molecule type" value="Genomic_DNA"/>
</dbReference>
<gene>
    <name evidence="8" type="ORF">BCR25_12525</name>
</gene>
<dbReference type="InterPro" id="IPR017853">
    <property type="entry name" value="GH"/>
</dbReference>
<keyword evidence="3 4" id="KW-0326">Glycosidase</keyword>
<protein>
    <submittedName>
        <fullName evidence="8">Glycoside hydrolase</fullName>
    </submittedName>
</protein>
<dbReference type="Pfam" id="PF00150">
    <property type="entry name" value="Cellulase"/>
    <property type="match status" value="1"/>
</dbReference>
<keyword evidence="9" id="KW-1185">Reference proteome</keyword>
<evidence type="ECO:0000256" key="4">
    <source>
        <dbReference type="RuleBase" id="RU361153"/>
    </source>
</evidence>
<dbReference type="InterPro" id="IPR040877">
    <property type="entry name" value="CBM65_1"/>
</dbReference>
<feature type="signal peptide" evidence="5">
    <location>
        <begin position="1"/>
        <end position="27"/>
    </location>
</feature>
<dbReference type="Proteomes" id="UP000095094">
    <property type="component" value="Unassembled WGS sequence"/>
</dbReference>
<dbReference type="RefSeq" id="WP_069665075.1">
    <property type="nucleotide sequence ID" value="NZ_JBHUJJ010000001.1"/>
</dbReference>
<comment type="caution">
    <text evidence="8">The sequence shown here is derived from an EMBL/GenBank/DDBJ whole genome shotgun (WGS) entry which is preliminary data.</text>
</comment>
<dbReference type="GO" id="GO:0004553">
    <property type="term" value="F:hydrolase activity, hydrolyzing O-glycosyl compounds"/>
    <property type="evidence" value="ECO:0007669"/>
    <property type="project" value="InterPro"/>
</dbReference>
<dbReference type="SUPFAM" id="SSF51445">
    <property type="entry name" value="(Trans)glycosidases"/>
    <property type="match status" value="1"/>
</dbReference>
<dbReference type="Gene3D" id="2.60.120.1070">
    <property type="match status" value="1"/>
</dbReference>
<dbReference type="PANTHER" id="PTHR34142">
    <property type="entry name" value="ENDO-BETA-1,4-GLUCANASE A"/>
    <property type="match status" value="1"/>
</dbReference>
<evidence type="ECO:0000256" key="1">
    <source>
        <dbReference type="ARBA" id="ARBA00005641"/>
    </source>
</evidence>